<keyword evidence="13" id="KW-0106">Calcium</keyword>
<evidence type="ECO:0000256" key="16">
    <source>
        <dbReference type="RuleBase" id="RU280813"/>
    </source>
</evidence>
<feature type="domain" description="Peptidase metallopeptidase" evidence="17">
    <location>
        <begin position="281"/>
        <end position="436"/>
    </location>
</feature>
<evidence type="ECO:0000256" key="1">
    <source>
        <dbReference type="ARBA" id="ARBA00004141"/>
    </source>
</evidence>
<evidence type="ECO:0000313" key="19">
    <source>
        <dbReference type="Proteomes" id="UP000008549"/>
    </source>
</evidence>
<evidence type="ECO:0000256" key="9">
    <source>
        <dbReference type="ARBA" id="ARBA00022989"/>
    </source>
</evidence>
<evidence type="ECO:0000256" key="6">
    <source>
        <dbReference type="ARBA" id="ARBA00022723"/>
    </source>
</evidence>
<feature type="transmembrane region" description="Helical" evidence="16">
    <location>
        <begin position="56"/>
        <end position="78"/>
    </location>
</feature>
<dbReference type="AlphaFoldDB" id="B0K083"/>
<dbReference type="GO" id="GO:0004222">
    <property type="term" value="F:metalloendopeptidase activity"/>
    <property type="evidence" value="ECO:0000318"/>
    <property type="project" value="GO_Central"/>
</dbReference>
<dbReference type="GO" id="GO:0008270">
    <property type="term" value="F:zinc ion binding"/>
    <property type="evidence" value="ECO:0007669"/>
    <property type="project" value="InterPro"/>
</dbReference>
<dbReference type="InterPro" id="IPR001818">
    <property type="entry name" value="Pept_M10_metallopeptidase"/>
</dbReference>
<comment type="cofactor">
    <cofactor evidence="13">
        <name>Ca(2+)</name>
        <dbReference type="ChEBI" id="CHEBI:29108"/>
    </cofactor>
    <text evidence="13">Can bind about 5 Ca(2+) ions per subunit.</text>
</comment>
<dbReference type="Pfam" id="PF02118">
    <property type="entry name" value="Srg"/>
    <property type="match status" value="1"/>
</dbReference>
<comment type="similarity">
    <text evidence="2 16">Belongs to the nematode receptor-like protein srg family.</text>
</comment>
<dbReference type="STRING" id="6238.B0K083"/>
<feature type="modified residue" description="Phosphotyrosine; by PKDCC" evidence="15">
    <location>
        <position position="536"/>
    </location>
</feature>
<evidence type="ECO:0000256" key="5">
    <source>
        <dbReference type="ARBA" id="ARBA00022692"/>
    </source>
</evidence>
<dbReference type="InterPro" id="IPR036375">
    <property type="entry name" value="Hemopexin-like_dom_sf"/>
</dbReference>
<evidence type="ECO:0000256" key="2">
    <source>
        <dbReference type="ARBA" id="ARBA00005692"/>
    </source>
</evidence>
<dbReference type="GO" id="GO:0006508">
    <property type="term" value="P:proteolysis"/>
    <property type="evidence" value="ECO:0007669"/>
    <property type="project" value="UniProtKB-KW"/>
</dbReference>
<feature type="transmembrane region" description="Helical" evidence="16">
    <location>
        <begin position="110"/>
        <end position="131"/>
    </location>
</feature>
<dbReference type="InterPro" id="IPR018487">
    <property type="entry name" value="Hemopexin-like_repeat"/>
</dbReference>
<evidence type="ECO:0000259" key="17">
    <source>
        <dbReference type="SMART" id="SM00235"/>
    </source>
</evidence>
<dbReference type="InterPro" id="IPR036365">
    <property type="entry name" value="PGBD-like_sf"/>
</dbReference>
<evidence type="ECO:0000256" key="4">
    <source>
        <dbReference type="ARBA" id="ARBA00022670"/>
    </source>
</evidence>
<feature type="binding site" evidence="13">
    <location>
        <position position="391"/>
    </location>
    <ligand>
        <name>Zn(2+)</name>
        <dbReference type="ChEBI" id="CHEBI:29105"/>
        <label>2</label>
        <note>catalytic</note>
    </ligand>
</feature>
<evidence type="ECO:0000256" key="3">
    <source>
        <dbReference type="ARBA" id="ARBA00010370"/>
    </source>
</evidence>
<keyword evidence="10" id="KW-0482">Metalloprotease</keyword>
<dbReference type="InterPro" id="IPR021190">
    <property type="entry name" value="Pept_M10A"/>
</dbReference>
<evidence type="ECO:0000256" key="11">
    <source>
        <dbReference type="ARBA" id="ARBA00023136"/>
    </source>
</evidence>
<gene>
    <name evidence="18" type="primary">Cbr-srg-54</name>
    <name evidence="18" type="ORF">CBG_11608</name>
</gene>
<protein>
    <recommendedName>
        <fullName evidence="16">Serpentine receptor class gamma</fullName>
    </recommendedName>
</protein>
<keyword evidence="9 16" id="KW-1133">Transmembrane helix</keyword>
<dbReference type="SUPFAM" id="SSF50923">
    <property type="entry name" value="Hemopexin-like domain"/>
    <property type="match status" value="1"/>
</dbReference>
<feature type="disulfide bond" evidence="14">
    <location>
        <begin position="453"/>
        <end position="638"/>
    </location>
</feature>
<dbReference type="eggNOG" id="KOG1565">
    <property type="taxonomic scope" value="Eukaryota"/>
</dbReference>
<keyword evidence="8 13" id="KW-0862">Zinc</keyword>
<feature type="transmembrane region" description="Helical" evidence="16">
    <location>
        <begin position="26"/>
        <end position="47"/>
    </location>
</feature>
<dbReference type="PANTHER" id="PTHR10201:SF284">
    <property type="entry name" value="PEPTIDASE METALLOPEPTIDASE DOMAIN-CONTAINING PROTEIN"/>
    <property type="match status" value="1"/>
</dbReference>
<dbReference type="GO" id="GO:0004888">
    <property type="term" value="F:transmembrane signaling receptor activity"/>
    <property type="evidence" value="ECO:0007669"/>
    <property type="project" value="InterPro"/>
</dbReference>
<feature type="binding site" evidence="13">
    <location>
        <position position="364"/>
    </location>
    <ligand>
        <name>Ca(2+)</name>
        <dbReference type="ChEBI" id="CHEBI:29108"/>
        <label>3</label>
    </ligand>
</feature>
<feature type="binding site" evidence="13">
    <location>
        <position position="387"/>
    </location>
    <ligand>
        <name>Zn(2+)</name>
        <dbReference type="ChEBI" id="CHEBI:29105"/>
        <label>2</label>
        <note>catalytic</note>
    </ligand>
</feature>
<dbReference type="FunCoup" id="B0K083">
    <property type="interactions" value="478"/>
</dbReference>
<dbReference type="GO" id="GO:0016020">
    <property type="term" value="C:membrane"/>
    <property type="evidence" value="ECO:0007669"/>
    <property type="project" value="UniProtKB-SubCell"/>
</dbReference>
<sequence length="639" mass="72742">MRFLVFLETSIPGVLTLSRVLVTAYFHMQNVTGLSLVAYRFTSVLFLRSEQYWNRWYFLVPICGVVYSFAVISPWWLFNNYTGTVEIRNGTIYKNVNEKAMFTQATISPIFSTFYFLMILLIGVWTTMAIEDRGKKSQSSRHRHFVKKLTRVIVCNSILMSGNLLFLMWHIILLGIVGLVTAGSPGTNGDINQPEIQKELLEEAKVYLFKFGYMIPDAHQPVKSVQEPTAQQVHDALVRFQSAFLYYSSGTVDVPTQAKMNEWRCANNDMDRGSPIPPASKKELWTKKSLTYKIVNTPKTLSEARIRSAAHEAFAQWTRASGFKFVESTGQTPDITITFYDVPQSNLRIAGSASKPLNSHIILDKNQEWAYKSQAPMGISLYHTLLHEIGHVLGLPHTFYRGSIMHPIFKPVLLPFGTLDIVPNVDRLAIRKIYGLSSIDHPSPTSDVAHSKCPKHVDSVVAINDQEWLLFRENKVYKLENRKFVDSGRPIQQVFPRGPQFVNATVSSGQLTLLFVERTIYGYEFDGIQFTEAQNYPKELHDRVLFYPQGAFPLNNGSVILLSGNVFATYNVNQNAPSFLNDKNRYFPNLPDDVRSGIEKRQGSTDEYYMFDEATVSDYDMNSKQVIQLENIPDFLKCV</sequence>
<evidence type="ECO:0000313" key="18">
    <source>
        <dbReference type="EMBL" id="CAP30739.1"/>
    </source>
</evidence>
<comment type="similarity">
    <text evidence="3">Belongs to the peptidase M10A family.</text>
</comment>
<dbReference type="InParanoid" id="B0K083"/>
<dbReference type="SMART" id="SM00235">
    <property type="entry name" value="ZnMc"/>
    <property type="match status" value="1"/>
</dbReference>
<dbReference type="Gene3D" id="3.40.390.10">
    <property type="entry name" value="Collagenase (Catalytic Domain)"/>
    <property type="match status" value="1"/>
</dbReference>
<reference evidence="18 19" key="2">
    <citation type="journal article" date="2011" name="PLoS Genet.">
        <title>Caenorhabditis briggsae recombinant inbred line genotypes reveal inter-strain incompatibility and the evolution of recombination.</title>
        <authorList>
            <person name="Ross J.A."/>
            <person name="Koboldt D.C."/>
            <person name="Staisch J.E."/>
            <person name="Chamberlin H.M."/>
            <person name="Gupta B.P."/>
            <person name="Miller R.D."/>
            <person name="Baird S.E."/>
            <person name="Haag E.S."/>
        </authorList>
    </citation>
    <scope>NUCLEOTIDE SEQUENCE [LARGE SCALE GENOMIC DNA]</scope>
    <source>
        <strain evidence="18 19">AF16</strain>
    </source>
</reference>
<dbReference type="KEGG" id="cbr:CBG_11608"/>
<dbReference type="PRINTS" id="PR00138">
    <property type="entry name" value="MATRIXIN"/>
</dbReference>
<dbReference type="GO" id="GO:0030198">
    <property type="term" value="P:extracellular matrix organization"/>
    <property type="evidence" value="ECO:0000318"/>
    <property type="project" value="GO_Central"/>
</dbReference>
<comment type="subcellular location">
    <subcellularLocation>
        <location evidence="1">Membrane</location>
        <topology evidence="1">Multi-pass membrane protein</topology>
    </subcellularLocation>
</comment>
<keyword evidence="11 16" id="KW-0472">Membrane</keyword>
<keyword evidence="5 16" id="KW-0812">Transmembrane</keyword>
<dbReference type="SMART" id="SM00120">
    <property type="entry name" value="HX"/>
    <property type="match status" value="2"/>
</dbReference>
<keyword evidence="19" id="KW-1185">Reference proteome</keyword>
<dbReference type="FunFam" id="3.40.390.10:FF:000081">
    <property type="entry name" value="Serpentine receptor class gamma"/>
    <property type="match status" value="1"/>
</dbReference>
<organism evidence="18 19">
    <name type="scientific">Caenorhabditis briggsae</name>
    <dbReference type="NCBI Taxonomy" id="6238"/>
    <lineage>
        <taxon>Eukaryota</taxon>
        <taxon>Metazoa</taxon>
        <taxon>Ecdysozoa</taxon>
        <taxon>Nematoda</taxon>
        <taxon>Chromadorea</taxon>
        <taxon>Rhabditida</taxon>
        <taxon>Rhabditina</taxon>
        <taxon>Rhabditomorpha</taxon>
        <taxon>Rhabditoidea</taxon>
        <taxon>Rhabditidae</taxon>
        <taxon>Peloderinae</taxon>
        <taxon>Caenorhabditis</taxon>
    </lineage>
</organism>
<proteinExistence type="inferred from homology"/>
<keyword evidence="6 13" id="KW-0479">Metal-binding</keyword>
<evidence type="ECO:0000256" key="12">
    <source>
        <dbReference type="PIRSR" id="PIRSR621190-1"/>
    </source>
</evidence>
<feature type="binding site" evidence="13">
    <location>
        <position position="334"/>
    </location>
    <ligand>
        <name>Ca(2+)</name>
        <dbReference type="ChEBI" id="CHEBI:29108"/>
        <label>2</label>
    </ligand>
</feature>
<feature type="active site" evidence="12">
    <location>
        <position position="388"/>
    </location>
</feature>
<dbReference type="GeneID" id="68916524"/>
<dbReference type="RefSeq" id="XP_045094603.1">
    <property type="nucleotide sequence ID" value="XM_045238086.1"/>
</dbReference>
<dbReference type="InterPro" id="IPR024079">
    <property type="entry name" value="MetalloPept_cat_dom_sf"/>
</dbReference>
<keyword evidence="14" id="KW-1015">Disulfide bond</keyword>
<dbReference type="Gene3D" id="2.110.10.10">
    <property type="entry name" value="Hemopexin-like domain"/>
    <property type="match status" value="1"/>
</dbReference>
<dbReference type="Pfam" id="PF00413">
    <property type="entry name" value="Peptidase_M10"/>
    <property type="match status" value="1"/>
</dbReference>
<dbReference type="GO" id="GO:0007606">
    <property type="term" value="P:sensory perception of chemical stimulus"/>
    <property type="evidence" value="ECO:0007669"/>
    <property type="project" value="UniProtKB-UniRule"/>
</dbReference>
<feature type="binding site" evidence="13">
    <location>
        <position position="341"/>
    </location>
    <ligand>
        <name>Ca(2+)</name>
        <dbReference type="ChEBI" id="CHEBI:29108"/>
        <label>3</label>
    </ligand>
</feature>
<evidence type="ECO:0000256" key="14">
    <source>
        <dbReference type="PIRSR" id="PIRSR621190-3"/>
    </source>
</evidence>
<evidence type="ECO:0000256" key="10">
    <source>
        <dbReference type="ARBA" id="ARBA00023049"/>
    </source>
</evidence>
<comment type="cofactor">
    <cofactor evidence="13">
        <name>Zn(2+)</name>
        <dbReference type="ChEBI" id="CHEBI:29105"/>
    </cofactor>
    <text evidence="13">Binds 2 Zn(2+) ions per subunit.</text>
</comment>
<dbReference type="InterPro" id="IPR006026">
    <property type="entry name" value="Peptidase_Metallo"/>
</dbReference>
<dbReference type="SUPFAM" id="SSF55486">
    <property type="entry name" value="Metalloproteases ('zincins'), catalytic domain"/>
    <property type="match status" value="1"/>
</dbReference>
<keyword evidence="7" id="KW-0378">Hydrolase</keyword>
<feature type="transmembrane region" description="Helical" evidence="16">
    <location>
        <begin position="152"/>
        <end position="180"/>
    </location>
</feature>
<dbReference type="GO" id="GO:0030574">
    <property type="term" value="P:collagen catabolic process"/>
    <property type="evidence" value="ECO:0000318"/>
    <property type="project" value="GO_Central"/>
</dbReference>
<feature type="binding site" evidence="13">
    <location>
        <position position="397"/>
    </location>
    <ligand>
        <name>Zn(2+)</name>
        <dbReference type="ChEBI" id="CHEBI:29105"/>
        <label>2</label>
        <note>catalytic</note>
    </ligand>
</feature>
<dbReference type="InterPro" id="IPR000609">
    <property type="entry name" value="7TM_GPCR_serpentine_rcpt_Srg"/>
</dbReference>
<dbReference type="GO" id="GO:0031012">
    <property type="term" value="C:extracellular matrix"/>
    <property type="evidence" value="ECO:0007669"/>
    <property type="project" value="InterPro"/>
</dbReference>
<evidence type="ECO:0000256" key="15">
    <source>
        <dbReference type="PIRSR" id="PIRSR621190-4"/>
    </source>
</evidence>
<evidence type="ECO:0000256" key="13">
    <source>
        <dbReference type="PIRSR" id="PIRSR621190-2"/>
    </source>
</evidence>
<dbReference type="EMBL" id="HE600985">
    <property type="protein sequence ID" value="CAP30739.1"/>
    <property type="molecule type" value="Genomic_DNA"/>
</dbReference>
<name>B0K083_CAEBR</name>
<comment type="caution">
    <text evidence="16">Lacks conserved residue(s) required for the propagation of feature annotation.</text>
</comment>
<reference evidence="18 19" key="1">
    <citation type="journal article" date="2003" name="PLoS Biol.">
        <title>The genome sequence of Caenorhabditis briggsae: a platform for comparative genomics.</title>
        <authorList>
            <person name="Stein L.D."/>
            <person name="Bao Z."/>
            <person name="Blasiar D."/>
            <person name="Blumenthal T."/>
            <person name="Brent M.R."/>
            <person name="Chen N."/>
            <person name="Chinwalla A."/>
            <person name="Clarke L."/>
            <person name="Clee C."/>
            <person name="Coghlan A."/>
            <person name="Coulson A."/>
            <person name="D'Eustachio P."/>
            <person name="Fitch D.H."/>
            <person name="Fulton L.A."/>
            <person name="Fulton R.E."/>
            <person name="Griffiths-Jones S."/>
            <person name="Harris T.W."/>
            <person name="Hillier L.W."/>
            <person name="Kamath R."/>
            <person name="Kuwabara P.E."/>
            <person name="Mardis E.R."/>
            <person name="Marra M.A."/>
            <person name="Miner T.L."/>
            <person name="Minx P."/>
            <person name="Mullikin J.C."/>
            <person name="Plumb R.W."/>
            <person name="Rogers J."/>
            <person name="Schein J.E."/>
            <person name="Sohrmann M."/>
            <person name="Spieth J."/>
            <person name="Stajich J.E."/>
            <person name="Wei C."/>
            <person name="Willey D."/>
            <person name="Wilson R.K."/>
            <person name="Durbin R."/>
            <person name="Waterston R.H."/>
        </authorList>
    </citation>
    <scope>NUCLEOTIDE SEQUENCE [LARGE SCALE GENOMIC DNA]</scope>
    <source>
        <strain evidence="18 19">AF16</strain>
    </source>
</reference>
<feature type="binding site" evidence="13">
    <location>
        <position position="405"/>
    </location>
    <ligand>
        <name>Zn(2+)</name>
        <dbReference type="ChEBI" id="CHEBI:29105"/>
        <label>2</label>
        <note>catalytic</note>
    </ligand>
</feature>
<feature type="binding site" description="in inhibited form" evidence="13">
    <location>
        <position position="265"/>
    </location>
    <ligand>
        <name>Zn(2+)</name>
        <dbReference type="ChEBI" id="CHEBI:29105"/>
        <label>2</label>
        <note>catalytic</note>
    </ligand>
</feature>
<evidence type="ECO:0000256" key="8">
    <source>
        <dbReference type="ARBA" id="ARBA00022833"/>
    </source>
</evidence>
<keyword evidence="4" id="KW-0645">Protease</keyword>
<feature type="binding site" evidence="13">
    <location>
        <position position="458"/>
    </location>
    <ligand>
        <name>Ca(2+)</name>
        <dbReference type="ChEBI" id="CHEBI:29108"/>
        <label>4</label>
    </ligand>
</feature>
<dbReference type="MEROPS" id="M10.A08"/>
<dbReference type="SUPFAM" id="SSF47090">
    <property type="entry name" value="PGBD-like"/>
    <property type="match status" value="1"/>
</dbReference>
<dbReference type="Proteomes" id="UP000008549">
    <property type="component" value="Unassembled WGS sequence"/>
</dbReference>
<dbReference type="CTD" id="68916524"/>
<evidence type="ECO:0000256" key="7">
    <source>
        <dbReference type="ARBA" id="ARBA00022801"/>
    </source>
</evidence>
<accession>B0K083</accession>
<dbReference type="PANTHER" id="PTHR10201">
    <property type="entry name" value="MATRIX METALLOPROTEINASE"/>
    <property type="match status" value="1"/>
</dbReference>
<dbReference type="OMA" id="WRCANND"/>